<gene>
    <name evidence="1" type="ORF">AGR7A_Lc60016</name>
</gene>
<dbReference type="AlphaFoldDB" id="A0A1S7U6R3"/>
<proteinExistence type="predicted"/>
<evidence type="ECO:0000313" key="1">
    <source>
        <dbReference type="EMBL" id="CVI62495.1"/>
    </source>
</evidence>
<reference evidence="1" key="1">
    <citation type="submission" date="2016-01" db="EMBL/GenBank/DDBJ databases">
        <authorList>
            <person name="Regsiter A."/>
            <person name="william w."/>
        </authorList>
    </citation>
    <scope>NUCLEOTIDE SEQUENCE</scope>
    <source>
        <strain evidence="1">NCPPB 1641</strain>
    </source>
</reference>
<dbReference type="EMBL" id="FCNP01000044">
    <property type="protein sequence ID" value="CVI62495.1"/>
    <property type="molecule type" value="Genomic_DNA"/>
</dbReference>
<dbReference type="Proteomes" id="UP000192140">
    <property type="component" value="Unassembled WGS sequence"/>
</dbReference>
<name>A0A1S7U6R3_9HYPH</name>
<keyword evidence="2" id="KW-1185">Reference proteome</keyword>
<comment type="caution">
    <text evidence="1">The sequence shown here is derived from an EMBL/GenBank/DDBJ whole genome shotgun (WGS) entry which is preliminary data.</text>
</comment>
<evidence type="ECO:0000313" key="2">
    <source>
        <dbReference type="Proteomes" id="UP000192140"/>
    </source>
</evidence>
<protein>
    <submittedName>
        <fullName evidence="1">Uncharacterized protein</fullName>
    </submittedName>
</protein>
<accession>A0A1S7U6R3</accession>
<organism evidence="1 2">
    <name type="scientific">Agrobacterium deltaense NCPPB 1641</name>
    <dbReference type="NCBI Taxonomy" id="1183425"/>
    <lineage>
        <taxon>Bacteria</taxon>
        <taxon>Pseudomonadati</taxon>
        <taxon>Pseudomonadota</taxon>
        <taxon>Alphaproteobacteria</taxon>
        <taxon>Hyphomicrobiales</taxon>
        <taxon>Rhizobiaceae</taxon>
        <taxon>Rhizobium/Agrobacterium group</taxon>
        <taxon>Agrobacterium</taxon>
    </lineage>
</organism>
<sequence>MPEHPHLSISRWGLLRLANNEMQRLIRLCSSGPRSWMSNAICFPALSGSDHFFVSLFVLLP</sequence>